<dbReference type="OrthoDB" id="2311917at2759"/>
<proteinExistence type="predicted"/>
<name>A0A9N9IGT2_9GLOM</name>
<accession>A0A9N9IGT2</accession>
<sequence>MSVQSTTVLLAFYLVTKIEDWTYTNIMNYYQEKNGEKKTKKLLDRINKDLKVITNPGSQFDKSRKDKAEEILRNWKEWKSSSNKLDMCLNIRRFHVEQLATGDSATHITNNHCRDIKVARNMAQGIEEDGRTTMTNTNTEL</sequence>
<keyword evidence="2" id="KW-1185">Reference proteome</keyword>
<dbReference type="EMBL" id="CAJVPS010033110">
    <property type="protein sequence ID" value="CAG8736558.1"/>
    <property type="molecule type" value="Genomic_DNA"/>
</dbReference>
<dbReference type="Proteomes" id="UP000789508">
    <property type="component" value="Unassembled WGS sequence"/>
</dbReference>
<gene>
    <name evidence="1" type="ORF">ALEPTO_LOCUS12805</name>
</gene>
<dbReference type="AlphaFoldDB" id="A0A9N9IGT2"/>
<evidence type="ECO:0000313" key="2">
    <source>
        <dbReference type="Proteomes" id="UP000789508"/>
    </source>
</evidence>
<reference evidence="1" key="1">
    <citation type="submission" date="2021-06" db="EMBL/GenBank/DDBJ databases">
        <authorList>
            <person name="Kallberg Y."/>
            <person name="Tangrot J."/>
            <person name="Rosling A."/>
        </authorList>
    </citation>
    <scope>NUCLEOTIDE SEQUENCE</scope>
    <source>
        <strain evidence="1">FL130A</strain>
    </source>
</reference>
<comment type="caution">
    <text evidence="1">The sequence shown here is derived from an EMBL/GenBank/DDBJ whole genome shotgun (WGS) entry which is preliminary data.</text>
</comment>
<feature type="non-terminal residue" evidence="1">
    <location>
        <position position="141"/>
    </location>
</feature>
<organism evidence="1 2">
    <name type="scientific">Ambispora leptoticha</name>
    <dbReference type="NCBI Taxonomy" id="144679"/>
    <lineage>
        <taxon>Eukaryota</taxon>
        <taxon>Fungi</taxon>
        <taxon>Fungi incertae sedis</taxon>
        <taxon>Mucoromycota</taxon>
        <taxon>Glomeromycotina</taxon>
        <taxon>Glomeromycetes</taxon>
        <taxon>Archaeosporales</taxon>
        <taxon>Ambisporaceae</taxon>
        <taxon>Ambispora</taxon>
    </lineage>
</organism>
<evidence type="ECO:0000313" key="1">
    <source>
        <dbReference type="EMBL" id="CAG8736558.1"/>
    </source>
</evidence>
<protein>
    <submittedName>
        <fullName evidence="1">2673_t:CDS:1</fullName>
    </submittedName>
</protein>